<accession>A0ABQ6V7D5</accession>
<reference evidence="4" key="1">
    <citation type="submission" date="2019-09" db="EMBL/GenBank/DDBJ databases">
        <title>Whole genome sequencing of Microbacterium maritypicum.</title>
        <authorList>
            <person name="Lenchi N."/>
        </authorList>
    </citation>
    <scope>NUCLEOTIDE SEQUENCE [LARGE SCALE GENOMIC DNA]</scope>
    <source>
        <strain evidence="4">G1</strain>
    </source>
</reference>
<comment type="caution">
    <text evidence="3">The sequence shown here is derived from an EMBL/GenBank/DDBJ whole genome shotgun (WGS) entry which is preliminary data.</text>
</comment>
<keyword evidence="4" id="KW-1185">Reference proteome</keyword>
<feature type="transmembrane region" description="Helical" evidence="2">
    <location>
        <begin position="37"/>
        <end position="56"/>
    </location>
</feature>
<sequence>MAHGFARRLDWWGWYHPEVMVVHGRAHKCVSRADEFLITKIITALGLALLLVVGAWPGGHRDVTDTTPYLSTTSSSSLGTPSVGQDSAGSGESVVGATAEQFVTGDTANDIVIGVAGCLLGIICCFLVLIVTRTFRRHVPGSHIRERLPRAPSLAAMTGRLFALPPSLTQLSLSRT</sequence>
<organism evidence="3 4">
    <name type="scientific">Microbacterium algeriense</name>
    <dbReference type="NCBI Taxonomy" id="2615184"/>
    <lineage>
        <taxon>Bacteria</taxon>
        <taxon>Bacillati</taxon>
        <taxon>Actinomycetota</taxon>
        <taxon>Actinomycetes</taxon>
        <taxon>Micrococcales</taxon>
        <taxon>Microbacteriaceae</taxon>
        <taxon>Microbacterium</taxon>
    </lineage>
</organism>
<name>A0ABQ6V7D5_9MICO</name>
<gene>
    <name evidence="3" type="ORF">F6A08_16920</name>
</gene>
<dbReference type="RefSeq" id="WP_151460098.1">
    <property type="nucleotide sequence ID" value="NZ_JAQEIX010000006.1"/>
</dbReference>
<keyword evidence="2" id="KW-1133">Transmembrane helix</keyword>
<evidence type="ECO:0000256" key="2">
    <source>
        <dbReference type="SAM" id="Phobius"/>
    </source>
</evidence>
<keyword evidence="2" id="KW-0472">Membrane</keyword>
<dbReference type="EMBL" id="WAAO01000003">
    <property type="protein sequence ID" value="KAB1862682.1"/>
    <property type="molecule type" value="Genomic_DNA"/>
</dbReference>
<evidence type="ECO:0000313" key="3">
    <source>
        <dbReference type="EMBL" id="KAB1862682.1"/>
    </source>
</evidence>
<evidence type="ECO:0000256" key="1">
    <source>
        <dbReference type="SAM" id="MobiDB-lite"/>
    </source>
</evidence>
<feature type="transmembrane region" description="Helical" evidence="2">
    <location>
        <begin position="111"/>
        <end position="131"/>
    </location>
</feature>
<feature type="compositionally biased region" description="Low complexity" evidence="1">
    <location>
        <begin position="71"/>
        <end position="84"/>
    </location>
</feature>
<keyword evidence="2" id="KW-0812">Transmembrane</keyword>
<proteinExistence type="predicted"/>
<feature type="region of interest" description="Disordered" evidence="1">
    <location>
        <begin position="71"/>
        <end position="91"/>
    </location>
</feature>
<evidence type="ECO:0000313" key="4">
    <source>
        <dbReference type="Proteomes" id="UP000478836"/>
    </source>
</evidence>
<dbReference type="Proteomes" id="UP000478836">
    <property type="component" value="Unassembled WGS sequence"/>
</dbReference>
<protein>
    <submittedName>
        <fullName evidence="3">Uncharacterized protein</fullName>
    </submittedName>
</protein>